<feature type="region of interest" description="Disordered" evidence="1">
    <location>
        <begin position="42"/>
        <end position="176"/>
    </location>
</feature>
<feature type="compositionally biased region" description="Low complexity" evidence="1">
    <location>
        <begin position="151"/>
        <end position="164"/>
    </location>
</feature>
<evidence type="ECO:0000256" key="1">
    <source>
        <dbReference type="SAM" id="MobiDB-lite"/>
    </source>
</evidence>
<dbReference type="EMBL" id="JAABOA010005372">
    <property type="protein sequence ID" value="KAF9577056.1"/>
    <property type="molecule type" value="Genomic_DNA"/>
</dbReference>
<proteinExistence type="predicted"/>
<evidence type="ECO:0000313" key="3">
    <source>
        <dbReference type="Proteomes" id="UP000780801"/>
    </source>
</evidence>
<evidence type="ECO:0000313" key="2">
    <source>
        <dbReference type="EMBL" id="KAF9577056.1"/>
    </source>
</evidence>
<organism evidence="2 3">
    <name type="scientific">Lunasporangiospora selenospora</name>
    <dbReference type="NCBI Taxonomy" id="979761"/>
    <lineage>
        <taxon>Eukaryota</taxon>
        <taxon>Fungi</taxon>
        <taxon>Fungi incertae sedis</taxon>
        <taxon>Mucoromycota</taxon>
        <taxon>Mortierellomycotina</taxon>
        <taxon>Mortierellomycetes</taxon>
        <taxon>Mortierellales</taxon>
        <taxon>Mortierellaceae</taxon>
        <taxon>Lunasporangiospora</taxon>
    </lineage>
</organism>
<feature type="compositionally biased region" description="Low complexity" evidence="1">
    <location>
        <begin position="97"/>
        <end position="111"/>
    </location>
</feature>
<feature type="compositionally biased region" description="Polar residues" evidence="1">
    <location>
        <begin position="59"/>
        <end position="69"/>
    </location>
</feature>
<comment type="caution">
    <text evidence="2">The sequence shown here is derived from an EMBL/GenBank/DDBJ whole genome shotgun (WGS) entry which is preliminary data.</text>
</comment>
<accession>A0A9P6FLQ6</accession>
<dbReference type="AlphaFoldDB" id="A0A9P6FLQ6"/>
<dbReference type="Proteomes" id="UP000780801">
    <property type="component" value="Unassembled WGS sequence"/>
</dbReference>
<keyword evidence="3" id="KW-1185">Reference proteome</keyword>
<name>A0A9P6FLQ6_9FUNG</name>
<gene>
    <name evidence="2" type="ORF">BGW38_007987</name>
</gene>
<protein>
    <submittedName>
        <fullName evidence="2">Uncharacterized protein</fullName>
    </submittedName>
</protein>
<sequence>MATLTRLASPAASLRSISALRAAPVWSTRAWPRPTDICRTRQLPSRVPLPSPPHLGQLGSFSTASLHFQSSDSGHGGHGGNSGRDRSRGNSQDPADPTSLPSLPTPTKSTSFFASSRTPPPPPDNPTRESFPGSRRKEGEEEGTANPKELSSLPTPASSSTTADTLDKFSREEPLPFEARILSSYQTRARIDSK</sequence>
<feature type="non-terminal residue" evidence="2">
    <location>
        <position position="194"/>
    </location>
</feature>
<feature type="compositionally biased region" description="Basic and acidic residues" evidence="1">
    <location>
        <begin position="165"/>
        <end position="174"/>
    </location>
</feature>
<reference evidence="2" key="1">
    <citation type="journal article" date="2020" name="Fungal Divers.">
        <title>Resolving the Mortierellaceae phylogeny through synthesis of multi-gene phylogenetics and phylogenomics.</title>
        <authorList>
            <person name="Vandepol N."/>
            <person name="Liber J."/>
            <person name="Desiro A."/>
            <person name="Na H."/>
            <person name="Kennedy M."/>
            <person name="Barry K."/>
            <person name="Grigoriev I.V."/>
            <person name="Miller A.N."/>
            <person name="O'Donnell K."/>
            <person name="Stajich J.E."/>
            <person name="Bonito G."/>
        </authorList>
    </citation>
    <scope>NUCLEOTIDE SEQUENCE</scope>
    <source>
        <strain evidence="2">KOD1015</strain>
    </source>
</reference>